<dbReference type="EMBL" id="UINC01014799">
    <property type="protein sequence ID" value="SVA62857.1"/>
    <property type="molecule type" value="Genomic_DNA"/>
</dbReference>
<organism evidence="3">
    <name type="scientific">marine metagenome</name>
    <dbReference type="NCBI Taxonomy" id="408172"/>
    <lineage>
        <taxon>unclassified sequences</taxon>
        <taxon>metagenomes</taxon>
        <taxon>ecological metagenomes</taxon>
    </lineage>
</organism>
<feature type="non-terminal residue" evidence="3">
    <location>
        <position position="1"/>
    </location>
</feature>
<evidence type="ECO:0008006" key="4">
    <source>
        <dbReference type="Google" id="ProtNLM"/>
    </source>
</evidence>
<name>A0A381XF98_9ZZZZ</name>
<accession>A0A381XF98</accession>
<dbReference type="SUPFAM" id="SSF63825">
    <property type="entry name" value="YWTD domain"/>
    <property type="match status" value="1"/>
</dbReference>
<proteinExistence type="predicted"/>
<dbReference type="Gene3D" id="2.120.10.30">
    <property type="entry name" value="TolB, C-terminal domain"/>
    <property type="match status" value="1"/>
</dbReference>
<feature type="domain" description="FlgD/Vpr Ig-like" evidence="2">
    <location>
        <begin position="624"/>
        <end position="671"/>
    </location>
</feature>
<dbReference type="InterPro" id="IPR026444">
    <property type="entry name" value="Secre_tail"/>
</dbReference>
<reference evidence="3" key="1">
    <citation type="submission" date="2018-05" db="EMBL/GenBank/DDBJ databases">
        <authorList>
            <person name="Lanie J.A."/>
            <person name="Ng W.-L."/>
            <person name="Kazmierczak K.M."/>
            <person name="Andrzejewski T.M."/>
            <person name="Davidsen T.M."/>
            <person name="Wayne K.J."/>
            <person name="Tettelin H."/>
            <person name="Glass J.I."/>
            <person name="Rusch D."/>
            <person name="Podicherti R."/>
            <person name="Tsui H.-C.T."/>
            <person name="Winkler M.E."/>
        </authorList>
    </citation>
    <scope>NUCLEOTIDE SEQUENCE</scope>
</reference>
<dbReference type="PANTHER" id="PTHR33546">
    <property type="entry name" value="LARGE, MULTIFUNCTIONAL SECRETED PROTEIN-RELATED"/>
    <property type="match status" value="1"/>
</dbReference>
<dbReference type="NCBIfam" id="TIGR04183">
    <property type="entry name" value="Por_Secre_tail"/>
    <property type="match status" value="1"/>
</dbReference>
<dbReference type="Gene3D" id="2.60.40.4070">
    <property type="match status" value="1"/>
</dbReference>
<evidence type="ECO:0000259" key="1">
    <source>
        <dbReference type="Pfam" id="PF07995"/>
    </source>
</evidence>
<dbReference type="Pfam" id="PF13860">
    <property type="entry name" value="FlgD_ig"/>
    <property type="match status" value="1"/>
</dbReference>
<evidence type="ECO:0000259" key="2">
    <source>
        <dbReference type="Pfam" id="PF13860"/>
    </source>
</evidence>
<gene>
    <name evidence="3" type="ORF">METZ01_LOCUS115711</name>
</gene>
<feature type="domain" description="Glucose/Sorbosone dehydrogenase" evidence="1">
    <location>
        <begin position="58"/>
        <end position="249"/>
    </location>
</feature>
<dbReference type="Pfam" id="PF07995">
    <property type="entry name" value="GSDH"/>
    <property type="match status" value="1"/>
</dbReference>
<dbReference type="AlphaFoldDB" id="A0A381XF98"/>
<dbReference type="InterPro" id="IPR011042">
    <property type="entry name" value="6-blade_b-propeller_TolB-like"/>
</dbReference>
<sequence length="688" mass="74929">NADQIIALPDHDGDGAADEAIVVASGFERPHSLGFYDGDLYVGDRGQIVRFMDGDGDGIYEEREVFADDIPSSGGHSTRTLVIDEKGGKMYLGVGWPCDLCRRDDGAERGAVLQFNLDGSGRRVYANGMRNPIGLAIHPASGELWGTNNGHDLEGVDAPPEWIDIIRDGSFHGMPFAYGYQVWADFSIPAYRDEILPLTAADSALVATMEPPVALLPPHLAPMGIHFYNHDRFPARFRHAAFVALHAGHAKLAPIEGYSVVTLFSDLDGSNARVADFMTGFQTGTEIADVWGFPVGIAGDAHGRLYVSSDLGNPLILCVEHGPVVANWRTDLPDTLRPGATLAALGTVRVERLDPDAGAVTASADFSALGGPGDLQLLDAGEGRFELGLHMSAPTGVPPGLKTVSVTVRQAAVPRPHVVRLTRQIALLPRGREDLVVFDEELAAGWRVQHHTWVEKRRVDLEEDGLVHSGALAARFSVVRSNWDWVVRFRPEMPVDPLGFERLRFAFHAGLLDRDPTDDFNVYVADGLLDLVEEGYVDITSKEWQVVEVPLSRFGPASPIKEITFGGDFSKPFYLDDIRLAAAAQITSVTDGGTNPVAFELGANYPNPFNSGTVIPFDLAFDGDVRLSVYNLAGQRVRRLVNAPLTAGHHRLRWSGHDDDGRTLASGVYFCRLQSGARRETRKLILIR</sequence>
<dbReference type="InterPro" id="IPR025965">
    <property type="entry name" value="FlgD/Vpr_Ig-like"/>
</dbReference>
<dbReference type="PANTHER" id="PTHR33546:SF1">
    <property type="entry name" value="LARGE, MULTIFUNCTIONAL SECRETED PROTEIN"/>
    <property type="match status" value="1"/>
</dbReference>
<protein>
    <recommendedName>
        <fullName evidence="4">FlgD Ig-like domain-containing protein</fullName>
    </recommendedName>
</protein>
<dbReference type="InterPro" id="IPR012938">
    <property type="entry name" value="Glc/Sorbosone_DH"/>
</dbReference>
<evidence type="ECO:0000313" key="3">
    <source>
        <dbReference type="EMBL" id="SVA62857.1"/>
    </source>
</evidence>